<dbReference type="EMBL" id="KN660972">
    <property type="protein sequence ID" value="KHN15490.1"/>
    <property type="molecule type" value="Genomic_DNA"/>
</dbReference>
<organism evidence="1">
    <name type="scientific">Glycine soja</name>
    <name type="common">Wild soybean</name>
    <dbReference type="NCBI Taxonomy" id="3848"/>
    <lineage>
        <taxon>Eukaryota</taxon>
        <taxon>Viridiplantae</taxon>
        <taxon>Streptophyta</taxon>
        <taxon>Embryophyta</taxon>
        <taxon>Tracheophyta</taxon>
        <taxon>Spermatophyta</taxon>
        <taxon>Magnoliopsida</taxon>
        <taxon>eudicotyledons</taxon>
        <taxon>Gunneridae</taxon>
        <taxon>Pentapetalae</taxon>
        <taxon>rosids</taxon>
        <taxon>fabids</taxon>
        <taxon>Fabales</taxon>
        <taxon>Fabaceae</taxon>
        <taxon>Papilionoideae</taxon>
        <taxon>50 kb inversion clade</taxon>
        <taxon>NPAAA clade</taxon>
        <taxon>indigoferoid/millettioid clade</taxon>
        <taxon>Phaseoleae</taxon>
        <taxon>Glycine</taxon>
        <taxon>Glycine subgen. Soja</taxon>
    </lineage>
</organism>
<accession>A0A0B2Q2D5</accession>
<proteinExistence type="predicted"/>
<gene>
    <name evidence="1" type="ORF">glysoja_038161</name>
</gene>
<reference evidence="1" key="1">
    <citation type="submission" date="2014-07" db="EMBL/GenBank/DDBJ databases">
        <title>Identification of a novel salt tolerance gene in wild soybean by whole-genome sequencing.</title>
        <authorList>
            <person name="Lam H.-M."/>
            <person name="Qi X."/>
            <person name="Li M.-W."/>
            <person name="Liu X."/>
            <person name="Xie M."/>
            <person name="Ni M."/>
            <person name="Xu X."/>
        </authorList>
    </citation>
    <scope>NUCLEOTIDE SEQUENCE [LARGE SCALE GENOMIC DNA]</scope>
    <source>
        <tissue evidence="1">Root</tissue>
    </source>
</reference>
<protein>
    <submittedName>
        <fullName evidence="1">Uncharacterized protein</fullName>
    </submittedName>
</protein>
<evidence type="ECO:0000313" key="1">
    <source>
        <dbReference type="EMBL" id="KHN15490.1"/>
    </source>
</evidence>
<sequence>MIPQPRSLRHQRRQGFLELLPSPDTLHLSNADLRGGRRTRCACLPFDLALYERISNLRVHHVVQLDVELKAQRLLVAFAIVNQ</sequence>
<name>A0A0B2Q2D5_GLYSO</name>
<dbReference type="AlphaFoldDB" id="A0A0B2Q2D5"/>
<dbReference type="Proteomes" id="UP000053555">
    <property type="component" value="Unassembled WGS sequence"/>
</dbReference>